<evidence type="ECO:0000313" key="3">
    <source>
        <dbReference type="Proteomes" id="UP000319210"/>
    </source>
</evidence>
<comment type="caution">
    <text evidence="2">The sequence shown here is derived from an EMBL/GenBank/DDBJ whole genome shotgun (WGS) entry which is preliminary data.</text>
</comment>
<feature type="region of interest" description="Disordered" evidence="1">
    <location>
        <begin position="32"/>
        <end position="61"/>
    </location>
</feature>
<sequence length="61" mass="6459">MAGAIAPPTVKSAFWRGMRVAAVAGFRLDVPDNETTRSTFGGEADSSPRPENLQKMLAAIP</sequence>
<dbReference type="EMBL" id="BJMM01000008">
    <property type="protein sequence ID" value="GEB49659.1"/>
    <property type="molecule type" value="Genomic_DNA"/>
</dbReference>
<reference evidence="2 3" key="1">
    <citation type="submission" date="2019-06" db="EMBL/GenBank/DDBJ databases">
        <title>Whole genome shotgun sequence of Streptomyces cacaoi subsp. cacaoi NBRC 12748.</title>
        <authorList>
            <person name="Hosoyama A."/>
            <person name="Uohara A."/>
            <person name="Ohji S."/>
            <person name="Ichikawa N."/>
        </authorList>
    </citation>
    <scope>NUCLEOTIDE SEQUENCE [LARGE SCALE GENOMIC DNA]</scope>
    <source>
        <strain evidence="2 3">NBRC 12748</strain>
    </source>
</reference>
<dbReference type="AlphaFoldDB" id="A0A4Y3QXH1"/>
<name>A0A4Y3QXH1_STRCI</name>
<accession>A0A4Y3QXH1</accession>
<keyword evidence="3" id="KW-1185">Reference proteome</keyword>
<proteinExistence type="predicted"/>
<evidence type="ECO:0000313" key="2">
    <source>
        <dbReference type="EMBL" id="GEB49659.1"/>
    </source>
</evidence>
<gene>
    <name evidence="2" type="ORF">SCA03_22100</name>
</gene>
<organism evidence="2 3">
    <name type="scientific">Streptomyces cacaoi</name>
    <dbReference type="NCBI Taxonomy" id="1898"/>
    <lineage>
        <taxon>Bacteria</taxon>
        <taxon>Bacillati</taxon>
        <taxon>Actinomycetota</taxon>
        <taxon>Actinomycetes</taxon>
        <taxon>Kitasatosporales</taxon>
        <taxon>Streptomycetaceae</taxon>
        <taxon>Streptomyces</taxon>
    </lineage>
</organism>
<protein>
    <submittedName>
        <fullName evidence="2">Uncharacterized protein</fullName>
    </submittedName>
</protein>
<dbReference type="Proteomes" id="UP000319210">
    <property type="component" value="Unassembled WGS sequence"/>
</dbReference>
<evidence type="ECO:0000256" key="1">
    <source>
        <dbReference type="SAM" id="MobiDB-lite"/>
    </source>
</evidence>